<keyword evidence="5 11" id="KW-0812">Transmembrane</keyword>
<evidence type="ECO:0000256" key="6">
    <source>
        <dbReference type="ARBA" id="ARBA00023004"/>
    </source>
</evidence>
<dbReference type="PANTHER" id="PTHR32552">
    <property type="entry name" value="FERRICHROME IRON RECEPTOR-RELATED"/>
    <property type="match status" value="1"/>
</dbReference>
<evidence type="ECO:0000313" key="16">
    <source>
        <dbReference type="Proteomes" id="UP001156702"/>
    </source>
</evidence>
<evidence type="ECO:0000256" key="7">
    <source>
        <dbReference type="ARBA" id="ARBA00023065"/>
    </source>
</evidence>
<feature type="domain" description="TonB-dependent receptor-like beta-barrel" evidence="13">
    <location>
        <begin position="273"/>
        <end position="649"/>
    </location>
</feature>
<dbReference type="Pfam" id="PF07715">
    <property type="entry name" value="Plug"/>
    <property type="match status" value="1"/>
</dbReference>
<gene>
    <name evidence="15" type="ORF">GCM10007923_16420</name>
</gene>
<keyword evidence="16" id="KW-1185">Reference proteome</keyword>
<evidence type="ECO:0000259" key="13">
    <source>
        <dbReference type="Pfam" id="PF00593"/>
    </source>
</evidence>
<evidence type="ECO:0000256" key="4">
    <source>
        <dbReference type="ARBA" id="ARBA00022496"/>
    </source>
</evidence>
<dbReference type="Pfam" id="PF00593">
    <property type="entry name" value="TonB_dep_Rec_b-barrel"/>
    <property type="match status" value="1"/>
</dbReference>
<dbReference type="Gene3D" id="2.40.170.20">
    <property type="entry name" value="TonB-dependent receptor, beta-barrel domain"/>
    <property type="match status" value="1"/>
</dbReference>
<keyword evidence="8 12" id="KW-0798">TonB box</keyword>
<reference evidence="16" key="1">
    <citation type="journal article" date="2019" name="Int. J. Syst. Evol. Microbiol.">
        <title>The Global Catalogue of Microorganisms (GCM) 10K type strain sequencing project: providing services to taxonomists for standard genome sequencing and annotation.</title>
        <authorList>
            <consortium name="The Broad Institute Genomics Platform"/>
            <consortium name="The Broad Institute Genome Sequencing Center for Infectious Disease"/>
            <person name="Wu L."/>
            <person name="Ma J."/>
        </authorList>
    </citation>
    <scope>NUCLEOTIDE SEQUENCE [LARGE SCALE GENOMIC DNA]</scope>
    <source>
        <strain evidence="16">NBRC 102122</strain>
    </source>
</reference>
<feature type="domain" description="TonB-dependent receptor plug" evidence="14">
    <location>
        <begin position="45"/>
        <end position="159"/>
    </location>
</feature>
<dbReference type="SUPFAM" id="SSF56935">
    <property type="entry name" value="Porins"/>
    <property type="match status" value="1"/>
</dbReference>
<keyword evidence="6" id="KW-0408">Iron</keyword>
<comment type="subcellular location">
    <subcellularLocation>
        <location evidence="1 11">Cell outer membrane</location>
        <topology evidence="1 11">Multi-pass membrane protein</topology>
    </subcellularLocation>
</comment>
<evidence type="ECO:0000256" key="5">
    <source>
        <dbReference type="ARBA" id="ARBA00022692"/>
    </source>
</evidence>
<evidence type="ECO:0000256" key="2">
    <source>
        <dbReference type="ARBA" id="ARBA00022448"/>
    </source>
</evidence>
<keyword evidence="15" id="KW-0675">Receptor</keyword>
<dbReference type="InterPro" id="IPR036942">
    <property type="entry name" value="Beta-barrel_TonB_sf"/>
</dbReference>
<evidence type="ECO:0000256" key="1">
    <source>
        <dbReference type="ARBA" id="ARBA00004571"/>
    </source>
</evidence>
<sequence length="685" mass="75448">MNGVSAAALCAFVETQALAQDAAESSGATELQAIVVTGEKVARSIQRTASSVVVITAEDIEEKVQAAHVDDFLRDTPNVLYHDTVSAPVIRGMDGQGSNFGSGAFFGGTVPRARINLDGHNLGFWETVFGTTSVWDVENIEVFRGPQTTTQGANSIAGAIIVNTKDPTFTPEAAAQLEYGSGNNKRASVAVSGPIIEDELAARLSLDYSGRDTFIDYINALYNKGDTDTDFEAFSGRFKLLWQPAEIPGLESKLTIAHMRSNRPTSEAASFPYDDLNSATLSMPTYEARTWTGIHDLSYDFGNGIKLSNQFQYSDGHTKRVAEPFANGGATMDYKDVSNETRINFGSEDDVISGVAGIYYNHVTSEDLLYTRGVSHFDDTKDSLGLFSEATWRFAEQWSLTGGLRYQYDRVQRSGTSSFSTQALDFDESFDALLPKISLAYDITPDVTVGALVNRGYNPGGAGLSFVTGQYYSFKPETLWNYELFTRIRTLDDRLTVNANAFYTRHKNSQRVVPDYLNGVLFGSIVLNADKAESYGLEVSADYEALDNLRIRAGVGLLHTELSRFTNPAGTAFEGNEFGKAPSYTLSLGVDWDVTENVTLSADVRHTDGYYSTDENYPAYWVDSYTVANARLTYKPQENWQLYAYVDNIFDERAPTWKYDDRTAGGIVASMLEPREYGVGLRVKF</sequence>
<evidence type="ECO:0000256" key="3">
    <source>
        <dbReference type="ARBA" id="ARBA00022452"/>
    </source>
</evidence>
<dbReference type="PANTHER" id="PTHR32552:SF81">
    <property type="entry name" value="TONB-DEPENDENT OUTER MEMBRANE RECEPTOR"/>
    <property type="match status" value="1"/>
</dbReference>
<evidence type="ECO:0000256" key="9">
    <source>
        <dbReference type="ARBA" id="ARBA00023136"/>
    </source>
</evidence>
<keyword evidence="4" id="KW-0410">Iron transport</keyword>
<dbReference type="Proteomes" id="UP001156702">
    <property type="component" value="Unassembled WGS sequence"/>
</dbReference>
<organism evidence="15 16">
    <name type="scientific">Shinella yambaruensis</name>
    <dbReference type="NCBI Taxonomy" id="415996"/>
    <lineage>
        <taxon>Bacteria</taxon>
        <taxon>Pseudomonadati</taxon>
        <taxon>Pseudomonadota</taxon>
        <taxon>Alphaproteobacteria</taxon>
        <taxon>Hyphomicrobiales</taxon>
        <taxon>Rhizobiaceae</taxon>
        <taxon>Shinella</taxon>
    </lineage>
</organism>
<dbReference type="InterPro" id="IPR039426">
    <property type="entry name" value="TonB-dep_rcpt-like"/>
</dbReference>
<keyword evidence="10 11" id="KW-0998">Cell outer membrane</keyword>
<evidence type="ECO:0000313" key="15">
    <source>
        <dbReference type="EMBL" id="GLR50436.1"/>
    </source>
</evidence>
<evidence type="ECO:0000256" key="11">
    <source>
        <dbReference type="PROSITE-ProRule" id="PRU01360"/>
    </source>
</evidence>
<evidence type="ECO:0000256" key="12">
    <source>
        <dbReference type="RuleBase" id="RU003357"/>
    </source>
</evidence>
<evidence type="ECO:0000256" key="8">
    <source>
        <dbReference type="ARBA" id="ARBA00023077"/>
    </source>
</evidence>
<dbReference type="InterPro" id="IPR000531">
    <property type="entry name" value="Beta-barrel_TonB"/>
</dbReference>
<name>A0ABQ5ZEG2_9HYPH</name>
<dbReference type="PROSITE" id="PS52016">
    <property type="entry name" value="TONB_DEPENDENT_REC_3"/>
    <property type="match status" value="1"/>
</dbReference>
<evidence type="ECO:0000256" key="10">
    <source>
        <dbReference type="ARBA" id="ARBA00023237"/>
    </source>
</evidence>
<keyword evidence="9 11" id="KW-0472">Membrane</keyword>
<keyword evidence="3 11" id="KW-1134">Transmembrane beta strand</keyword>
<protein>
    <submittedName>
        <fullName evidence="15">TonB-dependent receptor</fullName>
    </submittedName>
</protein>
<comment type="similarity">
    <text evidence="11 12">Belongs to the TonB-dependent receptor family.</text>
</comment>
<dbReference type="CDD" id="cd01347">
    <property type="entry name" value="ligand_gated_channel"/>
    <property type="match status" value="1"/>
</dbReference>
<proteinExistence type="inferred from homology"/>
<evidence type="ECO:0000259" key="14">
    <source>
        <dbReference type="Pfam" id="PF07715"/>
    </source>
</evidence>
<dbReference type="EMBL" id="BSOP01000013">
    <property type="protein sequence ID" value="GLR50436.1"/>
    <property type="molecule type" value="Genomic_DNA"/>
</dbReference>
<keyword evidence="7" id="KW-0406">Ion transport</keyword>
<dbReference type="InterPro" id="IPR012910">
    <property type="entry name" value="Plug_dom"/>
</dbReference>
<comment type="caution">
    <text evidence="15">The sequence shown here is derived from an EMBL/GenBank/DDBJ whole genome shotgun (WGS) entry which is preliminary data.</text>
</comment>
<keyword evidence="2 11" id="KW-0813">Transport</keyword>
<accession>A0ABQ5ZEG2</accession>